<evidence type="ECO:0000313" key="2">
    <source>
        <dbReference type="Proteomes" id="UP000605201"/>
    </source>
</evidence>
<reference evidence="1 2" key="1">
    <citation type="submission" date="2020-08" db="EMBL/GenBank/DDBJ databases">
        <title>Bridging the membrane lipid divide: bacteria of the FCB group superphylum have the potential to synthesize archaeal ether lipids.</title>
        <authorList>
            <person name="Villanueva L."/>
            <person name="Von Meijenfeldt F.A.B."/>
            <person name="Westbye A.B."/>
            <person name="Yadav S."/>
            <person name="Hopmans E.C."/>
            <person name="Dutilh B.E."/>
            <person name="Sinninghe Damste J.S."/>
        </authorList>
    </citation>
    <scope>NUCLEOTIDE SEQUENCE [LARGE SCALE GENOMIC DNA]</scope>
    <source>
        <strain evidence="1">NIOZ-UU17</strain>
    </source>
</reference>
<dbReference type="Pfam" id="PF12694">
    <property type="entry name" value="cpYpsA"/>
    <property type="match status" value="1"/>
</dbReference>
<organism evidence="1 2">
    <name type="scientific">Candidatus Desulfatibia vada</name>
    <dbReference type="NCBI Taxonomy" id="2841696"/>
    <lineage>
        <taxon>Bacteria</taxon>
        <taxon>Pseudomonadati</taxon>
        <taxon>Thermodesulfobacteriota</taxon>
        <taxon>Desulfobacteria</taxon>
        <taxon>Desulfobacterales</taxon>
        <taxon>Desulfobacterales incertae sedis</taxon>
        <taxon>Candidatus Desulfatibia</taxon>
    </lineage>
</organism>
<accession>A0A8J6TPD2</accession>
<comment type="caution">
    <text evidence="1">The sequence shown here is derived from an EMBL/GenBank/DDBJ whole genome shotgun (WGS) entry which is preliminary data.</text>
</comment>
<dbReference type="EMBL" id="JACNIG010000018">
    <property type="protein sequence ID" value="MBC8430340.1"/>
    <property type="molecule type" value="Genomic_DNA"/>
</dbReference>
<dbReference type="InterPro" id="IPR024755">
    <property type="entry name" value="cpYpsA"/>
</dbReference>
<evidence type="ECO:0000313" key="1">
    <source>
        <dbReference type="EMBL" id="MBC8430340.1"/>
    </source>
</evidence>
<name>A0A8J6TPD2_9BACT</name>
<dbReference type="AlphaFoldDB" id="A0A8J6TPD2"/>
<proteinExistence type="predicted"/>
<evidence type="ECO:0008006" key="3">
    <source>
        <dbReference type="Google" id="ProtNLM"/>
    </source>
</evidence>
<protein>
    <recommendedName>
        <fullName evidence="3">Molybdenum cofactor carrier</fullName>
    </recommendedName>
</protein>
<dbReference type="Proteomes" id="UP000605201">
    <property type="component" value="Unassembled WGS sequence"/>
</dbReference>
<gene>
    <name evidence="1" type="ORF">H8D96_00315</name>
</gene>
<dbReference type="Gene3D" id="3.40.50.450">
    <property type="match status" value="2"/>
</dbReference>
<sequence length="100" mass="10991">MLQKIISGGQTGADRAALDVAIELDIPHGGWIPKGRKTEDGILPDKYQLQEMAMKHSRPHLHVDFLKAAGFAAGHVIKNWIAENRIRVLNVAGSRASKQE</sequence>